<evidence type="ECO:0000313" key="2">
    <source>
        <dbReference type="Proteomes" id="UP000823485"/>
    </source>
</evidence>
<reference evidence="1 2" key="1">
    <citation type="submission" date="2021-01" db="EMBL/GenBank/DDBJ databases">
        <title>Genomic Encyclopedia of Type Strains, Phase IV (KMG-IV): sequencing the most valuable type-strain genomes for metagenomic binning, comparative biology and taxonomic classification.</title>
        <authorList>
            <person name="Goeker M."/>
        </authorList>
    </citation>
    <scope>NUCLEOTIDE SEQUENCE [LARGE SCALE GENOMIC DNA]</scope>
    <source>
        <strain evidence="1 2">DSM 105453</strain>
    </source>
</reference>
<dbReference type="RefSeq" id="WP_205180199.1">
    <property type="nucleotide sequence ID" value="NZ_JAFBFH010000040.1"/>
</dbReference>
<evidence type="ECO:0000313" key="1">
    <source>
        <dbReference type="EMBL" id="MBM7717194.1"/>
    </source>
</evidence>
<proteinExistence type="predicted"/>
<keyword evidence="2" id="KW-1185">Reference proteome</keyword>
<accession>A0ABS2RC81</accession>
<dbReference type="EMBL" id="JAFBFH010000040">
    <property type="protein sequence ID" value="MBM7717194.1"/>
    <property type="molecule type" value="Genomic_DNA"/>
</dbReference>
<dbReference type="Proteomes" id="UP000823485">
    <property type="component" value="Unassembled WGS sequence"/>
</dbReference>
<sequence>MAETMLKYSPSGRYLAEVIFATDANVYSARATSVDISGWCIEQSFTYTYYYNLVIERYNGRVWLTMQQWTGHFKRSIPTKRFMLKGKPAGNYRITVYINIGCRNCGKTYINRSGPFLVRR</sequence>
<protein>
    <submittedName>
        <fullName evidence="1">Uncharacterized protein</fullName>
    </submittedName>
</protein>
<name>A0ABS2RC81_9BACI</name>
<organism evidence="1 2">
    <name type="scientific">Siminovitchia thermophila</name>
    <dbReference type="NCBI Taxonomy" id="1245522"/>
    <lineage>
        <taxon>Bacteria</taxon>
        <taxon>Bacillati</taxon>
        <taxon>Bacillota</taxon>
        <taxon>Bacilli</taxon>
        <taxon>Bacillales</taxon>
        <taxon>Bacillaceae</taxon>
        <taxon>Siminovitchia</taxon>
    </lineage>
</organism>
<gene>
    <name evidence="1" type="ORF">JOC94_004219</name>
</gene>
<comment type="caution">
    <text evidence="1">The sequence shown here is derived from an EMBL/GenBank/DDBJ whole genome shotgun (WGS) entry which is preliminary data.</text>
</comment>